<keyword evidence="3" id="KW-1185">Reference proteome</keyword>
<reference evidence="2 3" key="1">
    <citation type="journal article" date="2021" name="BMC Genomics">
        <title>Datura genome reveals duplications of psychoactive alkaloid biosynthetic genes and high mutation rate following tissue culture.</title>
        <authorList>
            <person name="Rajewski A."/>
            <person name="Carter-House D."/>
            <person name="Stajich J."/>
            <person name="Litt A."/>
        </authorList>
    </citation>
    <scope>NUCLEOTIDE SEQUENCE [LARGE SCALE GENOMIC DNA]</scope>
    <source>
        <strain evidence="2">AR-01</strain>
    </source>
</reference>
<feature type="non-terminal residue" evidence="2">
    <location>
        <position position="1"/>
    </location>
</feature>
<evidence type="ECO:0000313" key="3">
    <source>
        <dbReference type="Proteomes" id="UP000823775"/>
    </source>
</evidence>
<proteinExistence type="predicted"/>
<feature type="compositionally biased region" description="Basic and acidic residues" evidence="1">
    <location>
        <begin position="31"/>
        <end position="48"/>
    </location>
</feature>
<protein>
    <submittedName>
        <fullName evidence="2">Uncharacterized protein</fullName>
    </submittedName>
</protein>
<sequence>WIDEELVGRKQETGVWRPVKCGVLKHKTRTNAREKKQSWSKSERTWRHHETPVTIQGANGC</sequence>
<organism evidence="2 3">
    <name type="scientific">Datura stramonium</name>
    <name type="common">Jimsonweed</name>
    <name type="synonym">Common thornapple</name>
    <dbReference type="NCBI Taxonomy" id="4076"/>
    <lineage>
        <taxon>Eukaryota</taxon>
        <taxon>Viridiplantae</taxon>
        <taxon>Streptophyta</taxon>
        <taxon>Embryophyta</taxon>
        <taxon>Tracheophyta</taxon>
        <taxon>Spermatophyta</taxon>
        <taxon>Magnoliopsida</taxon>
        <taxon>eudicotyledons</taxon>
        <taxon>Gunneridae</taxon>
        <taxon>Pentapetalae</taxon>
        <taxon>asterids</taxon>
        <taxon>lamiids</taxon>
        <taxon>Solanales</taxon>
        <taxon>Solanaceae</taxon>
        <taxon>Solanoideae</taxon>
        <taxon>Datureae</taxon>
        <taxon>Datura</taxon>
    </lineage>
</organism>
<dbReference type="EMBL" id="JACEIK010003789">
    <property type="protein sequence ID" value="MCD9643131.1"/>
    <property type="molecule type" value="Genomic_DNA"/>
</dbReference>
<evidence type="ECO:0000256" key="1">
    <source>
        <dbReference type="SAM" id="MobiDB-lite"/>
    </source>
</evidence>
<name>A0ABS8V8W7_DATST</name>
<comment type="caution">
    <text evidence="2">The sequence shown here is derived from an EMBL/GenBank/DDBJ whole genome shotgun (WGS) entry which is preliminary data.</text>
</comment>
<evidence type="ECO:0000313" key="2">
    <source>
        <dbReference type="EMBL" id="MCD9643131.1"/>
    </source>
</evidence>
<gene>
    <name evidence="2" type="ORF">HAX54_030285</name>
</gene>
<dbReference type="Proteomes" id="UP000823775">
    <property type="component" value="Unassembled WGS sequence"/>
</dbReference>
<feature type="region of interest" description="Disordered" evidence="1">
    <location>
        <begin position="28"/>
        <end position="48"/>
    </location>
</feature>
<accession>A0ABS8V8W7</accession>